<proteinExistence type="predicted"/>
<reference evidence="2" key="1">
    <citation type="journal article" date="2018" name="Genome Biol. Evol.">
        <title>Genomics and development of Lentinus tigrinus, a white-rot wood-decaying mushroom with dimorphic fruiting bodies.</title>
        <authorList>
            <person name="Wu B."/>
            <person name="Xu Z."/>
            <person name="Knudson A."/>
            <person name="Carlson A."/>
            <person name="Chen N."/>
            <person name="Kovaka S."/>
            <person name="LaButti K."/>
            <person name="Lipzen A."/>
            <person name="Pennachio C."/>
            <person name="Riley R."/>
            <person name="Schakwitz W."/>
            <person name="Umezawa K."/>
            <person name="Ohm R.A."/>
            <person name="Grigoriev I.V."/>
            <person name="Nagy L.G."/>
            <person name="Gibbons J."/>
            <person name="Hibbett D."/>
        </authorList>
    </citation>
    <scope>NUCLEOTIDE SEQUENCE [LARGE SCALE GENOMIC DNA]</scope>
    <source>
        <strain evidence="2">ALCF2SS1-6</strain>
    </source>
</reference>
<name>A0A5C2RVZ1_9APHY</name>
<evidence type="ECO:0000313" key="2">
    <source>
        <dbReference type="EMBL" id="RPD54687.1"/>
    </source>
</evidence>
<dbReference type="STRING" id="1328759.A0A5C2RVZ1"/>
<accession>A0A5C2RVZ1</accession>
<sequence length="118" mass="13714">MLVWIESALTPQEVRDCIMDSESDFQRKMVEYLKSVHKGEFLNGDMESKVKDPFQTPPTETLPEVPPIPCEHTTRPDCDACKNYQAWWQRYAQEVDEILLLSDVHKCTTRNKNGKTPK</sequence>
<evidence type="ECO:0000256" key="1">
    <source>
        <dbReference type="SAM" id="MobiDB-lite"/>
    </source>
</evidence>
<dbReference type="OrthoDB" id="3229882at2759"/>
<dbReference type="AlphaFoldDB" id="A0A5C2RVZ1"/>
<evidence type="ECO:0000313" key="3">
    <source>
        <dbReference type="Proteomes" id="UP000313359"/>
    </source>
</evidence>
<feature type="non-terminal residue" evidence="2">
    <location>
        <position position="118"/>
    </location>
</feature>
<feature type="region of interest" description="Disordered" evidence="1">
    <location>
        <begin position="47"/>
        <end position="68"/>
    </location>
</feature>
<keyword evidence="3" id="KW-1185">Reference proteome</keyword>
<protein>
    <submittedName>
        <fullName evidence="2">Uncharacterized protein</fullName>
    </submittedName>
</protein>
<dbReference type="Proteomes" id="UP000313359">
    <property type="component" value="Unassembled WGS sequence"/>
</dbReference>
<organism evidence="2 3">
    <name type="scientific">Lentinus tigrinus ALCF2SS1-6</name>
    <dbReference type="NCBI Taxonomy" id="1328759"/>
    <lineage>
        <taxon>Eukaryota</taxon>
        <taxon>Fungi</taxon>
        <taxon>Dikarya</taxon>
        <taxon>Basidiomycota</taxon>
        <taxon>Agaricomycotina</taxon>
        <taxon>Agaricomycetes</taxon>
        <taxon>Polyporales</taxon>
        <taxon>Polyporaceae</taxon>
        <taxon>Lentinus</taxon>
    </lineage>
</organism>
<gene>
    <name evidence="2" type="ORF">L227DRAFT_476084</name>
</gene>
<dbReference type="EMBL" id="ML122303">
    <property type="protein sequence ID" value="RPD54687.1"/>
    <property type="molecule type" value="Genomic_DNA"/>
</dbReference>